<evidence type="ECO:0000256" key="1">
    <source>
        <dbReference type="SAM" id="Phobius"/>
    </source>
</evidence>
<dbReference type="Proteomes" id="UP000633509">
    <property type="component" value="Unassembled WGS sequence"/>
</dbReference>
<keyword evidence="3" id="KW-1185">Reference proteome</keyword>
<accession>A0ABR9LQG9</accession>
<dbReference type="EMBL" id="JADBEK010000001">
    <property type="protein sequence ID" value="MBE1582341.1"/>
    <property type="molecule type" value="Genomic_DNA"/>
</dbReference>
<comment type="caution">
    <text evidence="2">The sequence shown here is derived from an EMBL/GenBank/DDBJ whole genome shotgun (WGS) entry which is preliminary data.</text>
</comment>
<keyword evidence="1" id="KW-0812">Transmembrane</keyword>
<dbReference type="SUPFAM" id="SSF69304">
    <property type="entry name" value="Tricorn protease N-terminal domain"/>
    <property type="match status" value="1"/>
</dbReference>
<organism evidence="2 3">
    <name type="scientific">Nonomuraea angiospora</name>
    <dbReference type="NCBI Taxonomy" id="46172"/>
    <lineage>
        <taxon>Bacteria</taxon>
        <taxon>Bacillati</taxon>
        <taxon>Actinomycetota</taxon>
        <taxon>Actinomycetes</taxon>
        <taxon>Streptosporangiales</taxon>
        <taxon>Streptosporangiaceae</taxon>
        <taxon>Nonomuraea</taxon>
    </lineage>
</organism>
<gene>
    <name evidence="2" type="ORF">H4W80_000599</name>
</gene>
<dbReference type="RefSeq" id="WP_192783634.1">
    <property type="nucleotide sequence ID" value="NZ_JADBEK010000001.1"/>
</dbReference>
<protein>
    <submittedName>
        <fullName evidence="2">Uncharacterized protein</fullName>
    </submittedName>
</protein>
<name>A0ABR9LQG9_9ACTN</name>
<sequence length="352" mass="38162">MTTEKELAQALRTIADRAENQDVLPGVMAKRRRRRRRKAKGALAAVCAAALGWGAMAAWPAPQVVVDTAEPRLAQPEGNAVERLWPQAVFTMPARSRPLAAISATEVLAWGERGTLEVYNAASKRSRTVAALRQAPRHLAIGRERVVWLADGQAWVAPLRAGGQARKVGPIPGENVDRMALAGQDIVWSAPLDGLWRMRIDGGVPERVPGSKGLQLVEWPWATDEPLDVRTNPTKVVNLQTGGTIKVRPAAGVEGLRCGPTWCTGTRGDDTVVQRSDGSWNDVHRGLRDYPYRDRFFTGSGEIYDARTRTTVTFEGAQLPSGGRQWSSGSGVIFWTEGGGVRVVNLAAVAQP</sequence>
<evidence type="ECO:0000313" key="2">
    <source>
        <dbReference type="EMBL" id="MBE1582341.1"/>
    </source>
</evidence>
<feature type="transmembrane region" description="Helical" evidence="1">
    <location>
        <begin position="41"/>
        <end position="61"/>
    </location>
</feature>
<keyword evidence="1" id="KW-1133">Transmembrane helix</keyword>
<keyword evidence="1" id="KW-0472">Membrane</keyword>
<reference evidence="2 3" key="1">
    <citation type="submission" date="2020-10" db="EMBL/GenBank/DDBJ databases">
        <title>Sequencing the genomes of 1000 actinobacteria strains.</title>
        <authorList>
            <person name="Klenk H.-P."/>
        </authorList>
    </citation>
    <scope>NUCLEOTIDE SEQUENCE [LARGE SCALE GENOMIC DNA]</scope>
    <source>
        <strain evidence="2 3">DSM 43173</strain>
    </source>
</reference>
<evidence type="ECO:0000313" key="3">
    <source>
        <dbReference type="Proteomes" id="UP000633509"/>
    </source>
</evidence>
<proteinExistence type="predicted"/>